<dbReference type="InterPro" id="IPR036388">
    <property type="entry name" value="WH-like_DNA-bd_sf"/>
</dbReference>
<keyword evidence="2" id="KW-0805">Transcription regulation</keyword>
<dbReference type="Pfam" id="PF03965">
    <property type="entry name" value="Penicillinase_R"/>
    <property type="match status" value="1"/>
</dbReference>
<reference evidence="5 6" key="1">
    <citation type="submission" date="2018-10" db="EMBL/GenBank/DDBJ databases">
        <title>Draft Genome Sequence of Bacteroides sp. KCTC 15687.</title>
        <authorList>
            <person name="Yu S.Y."/>
            <person name="Kim J.S."/>
            <person name="Oh B.S."/>
            <person name="Park S.H."/>
            <person name="Kang S.W."/>
            <person name="Park J.E."/>
            <person name="Choi S.H."/>
            <person name="Han K.I."/>
            <person name="Lee K.C."/>
            <person name="Eom M.K."/>
            <person name="Suh M.K."/>
            <person name="Lee D.H."/>
            <person name="Yoon H."/>
            <person name="Kim B."/>
            <person name="Yang S.J."/>
            <person name="Lee J.S."/>
            <person name="Lee J.H."/>
        </authorList>
    </citation>
    <scope>NUCLEOTIDE SEQUENCE [LARGE SCALE GENOMIC DNA]</scope>
    <source>
        <strain evidence="5 6">KCTC 15687</strain>
    </source>
</reference>
<protein>
    <submittedName>
        <fullName evidence="5">Transcriptional regulator</fullName>
    </submittedName>
</protein>
<proteinExistence type="inferred from homology"/>
<dbReference type="SUPFAM" id="SSF46785">
    <property type="entry name" value="Winged helix' DNA-binding domain"/>
    <property type="match status" value="1"/>
</dbReference>
<name>A0A401LZR5_9BACE</name>
<comment type="similarity">
    <text evidence="1">Belongs to the BlaI transcriptional regulatory family.</text>
</comment>
<dbReference type="Proteomes" id="UP000288079">
    <property type="component" value="Unassembled WGS sequence"/>
</dbReference>
<accession>A0A401LZR5</accession>
<dbReference type="InterPro" id="IPR005650">
    <property type="entry name" value="BlaI_family"/>
</dbReference>
<dbReference type="GO" id="GO:0003677">
    <property type="term" value="F:DNA binding"/>
    <property type="evidence" value="ECO:0007669"/>
    <property type="project" value="UniProtKB-KW"/>
</dbReference>
<dbReference type="AlphaFoldDB" id="A0A401LZR5"/>
<dbReference type="InterPro" id="IPR036390">
    <property type="entry name" value="WH_DNA-bd_sf"/>
</dbReference>
<evidence type="ECO:0000256" key="2">
    <source>
        <dbReference type="ARBA" id="ARBA00023015"/>
    </source>
</evidence>
<organism evidence="5 6">
    <name type="scientific">Bacteroides faecalis</name>
    <dbReference type="NCBI Taxonomy" id="2447885"/>
    <lineage>
        <taxon>Bacteria</taxon>
        <taxon>Pseudomonadati</taxon>
        <taxon>Bacteroidota</taxon>
        <taxon>Bacteroidia</taxon>
        <taxon>Bacteroidales</taxon>
        <taxon>Bacteroidaceae</taxon>
        <taxon>Bacteroides</taxon>
    </lineage>
</organism>
<gene>
    <name evidence="5" type="ORF">KGMB02408_39940</name>
</gene>
<keyword evidence="6" id="KW-1185">Reference proteome</keyword>
<dbReference type="EMBL" id="BHWB01000018">
    <property type="protein sequence ID" value="GCB37049.1"/>
    <property type="molecule type" value="Genomic_DNA"/>
</dbReference>
<sequence length="131" mass="15462">MQFKKVEMNEQKELTKAELQIMQVLWQKGSAFVNEILQDLEEPRPAYNTVSTVLRVLQNKGFVAYNSYGKTYQYYPLVTKESYTNRFMDRVVDNFFSGSVKAMVSFFTKEEKMSVQEIDELIKMLEENKKN</sequence>
<keyword evidence="4" id="KW-0804">Transcription</keyword>
<dbReference type="PIRSF" id="PIRSF019455">
    <property type="entry name" value="CopR_AtkY"/>
    <property type="match status" value="1"/>
</dbReference>
<evidence type="ECO:0000256" key="3">
    <source>
        <dbReference type="ARBA" id="ARBA00023125"/>
    </source>
</evidence>
<comment type="caution">
    <text evidence="5">The sequence shown here is derived from an EMBL/GenBank/DDBJ whole genome shotgun (WGS) entry which is preliminary data.</text>
</comment>
<evidence type="ECO:0000256" key="1">
    <source>
        <dbReference type="ARBA" id="ARBA00011046"/>
    </source>
</evidence>
<evidence type="ECO:0000313" key="5">
    <source>
        <dbReference type="EMBL" id="GCB37049.1"/>
    </source>
</evidence>
<dbReference type="Gene3D" id="1.10.4040.10">
    <property type="entry name" value="Penicillinase repressor domain"/>
    <property type="match status" value="1"/>
</dbReference>
<dbReference type="Gene3D" id="1.10.10.10">
    <property type="entry name" value="Winged helix-like DNA-binding domain superfamily/Winged helix DNA-binding domain"/>
    <property type="match status" value="1"/>
</dbReference>
<dbReference type="GO" id="GO:0045892">
    <property type="term" value="P:negative regulation of DNA-templated transcription"/>
    <property type="evidence" value="ECO:0007669"/>
    <property type="project" value="InterPro"/>
</dbReference>
<keyword evidence="3" id="KW-0238">DNA-binding</keyword>
<evidence type="ECO:0000313" key="6">
    <source>
        <dbReference type="Proteomes" id="UP000288079"/>
    </source>
</evidence>
<evidence type="ECO:0000256" key="4">
    <source>
        <dbReference type="ARBA" id="ARBA00023163"/>
    </source>
</evidence>